<dbReference type="Pfam" id="PF22381">
    <property type="entry name" value="Staph_reg_Sar_Rot"/>
    <property type="match status" value="1"/>
</dbReference>
<evidence type="ECO:0000256" key="4">
    <source>
        <dbReference type="ARBA" id="ARBA00023163"/>
    </source>
</evidence>
<dbReference type="InterPro" id="IPR036388">
    <property type="entry name" value="WH-like_DNA-bd_sf"/>
</dbReference>
<protein>
    <recommendedName>
        <fullName evidence="6">HTH-type transcriptional regulator SarZ</fullName>
    </recommendedName>
    <alternativeName>
        <fullName evidence="7">Staphylococcal accessory regulator Z</fullName>
    </alternativeName>
</protein>
<feature type="domain" description="HTH marR-type" evidence="8">
    <location>
        <begin position="40"/>
        <end position="170"/>
    </location>
</feature>
<evidence type="ECO:0000256" key="5">
    <source>
        <dbReference type="ARBA" id="ARBA00046337"/>
    </source>
</evidence>
<evidence type="ECO:0000256" key="6">
    <source>
        <dbReference type="ARBA" id="ARBA00047188"/>
    </source>
</evidence>
<name>A0A1Y0VMM6_PEDPE</name>
<dbReference type="PANTHER" id="PTHR42756:SF1">
    <property type="entry name" value="TRANSCRIPTIONAL REPRESSOR OF EMRAB OPERON"/>
    <property type="match status" value="1"/>
</dbReference>
<dbReference type="SUPFAM" id="SSF46785">
    <property type="entry name" value="Winged helix' DNA-binding domain"/>
    <property type="match status" value="1"/>
</dbReference>
<evidence type="ECO:0000256" key="1">
    <source>
        <dbReference type="ARBA" id="ARBA00004496"/>
    </source>
</evidence>
<keyword evidence="3" id="KW-0238">DNA-binding</keyword>
<keyword evidence="9" id="KW-0614">Plasmid</keyword>
<dbReference type="AlphaFoldDB" id="A0A1Y0VMM6"/>
<sequence length="177" mass="20349">MAVPLKIELPLVFVKKGAYTINQSHTIERGICMTLEIDLANQLCFSIYNANRLFNKFYVETLTPFKLTYAQYLVLMALWERDDQSLHELGQVLRLSSNTLTPLLRRMEDAGWLQRERPATDRRQLIIHLTTQGKQQQAPIEAAIATCISRYHLTIDEYQQALALNQKIITALSQDLA</sequence>
<dbReference type="InterPro" id="IPR036390">
    <property type="entry name" value="WH_DNA-bd_sf"/>
</dbReference>
<dbReference type="InterPro" id="IPR055166">
    <property type="entry name" value="Transc_reg_Sar_Rot_HTH"/>
</dbReference>
<dbReference type="GO" id="GO:0003677">
    <property type="term" value="F:DNA binding"/>
    <property type="evidence" value="ECO:0007669"/>
    <property type="project" value="UniProtKB-KW"/>
</dbReference>
<dbReference type="Proteomes" id="UP000196118">
    <property type="component" value="Plasmid pPC892-2"/>
</dbReference>
<evidence type="ECO:0000256" key="2">
    <source>
        <dbReference type="ARBA" id="ARBA00023015"/>
    </source>
</evidence>
<proteinExistence type="inferred from homology"/>
<evidence type="ECO:0000313" key="10">
    <source>
        <dbReference type="Proteomes" id="UP000196118"/>
    </source>
</evidence>
<dbReference type="Gene3D" id="1.10.10.10">
    <property type="entry name" value="Winged helix-like DNA-binding domain superfamily/Winged helix DNA-binding domain"/>
    <property type="match status" value="1"/>
</dbReference>
<dbReference type="PRINTS" id="PR00598">
    <property type="entry name" value="HTHMARR"/>
</dbReference>
<evidence type="ECO:0000256" key="3">
    <source>
        <dbReference type="ARBA" id="ARBA00023125"/>
    </source>
</evidence>
<keyword evidence="2" id="KW-0805">Transcription regulation</keyword>
<dbReference type="EMBL" id="CP021472">
    <property type="protein sequence ID" value="ARW18724.1"/>
    <property type="molecule type" value="Genomic_DNA"/>
</dbReference>
<comment type="subcellular location">
    <subcellularLocation>
        <location evidence="1">Cytoplasm</location>
    </subcellularLocation>
</comment>
<reference evidence="9 10" key="1">
    <citation type="submission" date="2017-05" db="EMBL/GenBank/DDBJ databases">
        <title>Genome sequence of Pediococcus pentosaceus strain SRCM100892.</title>
        <authorList>
            <person name="Cho S.H."/>
        </authorList>
    </citation>
    <scope>NUCLEOTIDE SEQUENCE [LARGE SCALE GENOMIC DNA]</scope>
    <source>
        <strain evidence="9 10">SRCM100892</strain>
        <plasmid evidence="10">Plasmid ppc892-2</plasmid>
    </source>
</reference>
<geneLocation type="plasmid" evidence="10">
    <name>ppc892-2</name>
</geneLocation>
<dbReference type="PANTHER" id="PTHR42756">
    <property type="entry name" value="TRANSCRIPTIONAL REGULATOR, MARR"/>
    <property type="match status" value="1"/>
</dbReference>
<gene>
    <name evidence="9" type="ORF">S100892_00118</name>
</gene>
<dbReference type="GO" id="GO:0005737">
    <property type="term" value="C:cytoplasm"/>
    <property type="evidence" value="ECO:0007669"/>
    <property type="project" value="UniProtKB-SubCell"/>
</dbReference>
<evidence type="ECO:0000256" key="7">
    <source>
        <dbReference type="ARBA" id="ARBA00047207"/>
    </source>
</evidence>
<keyword evidence="4" id="KW-0804">Transcription</keyword>
<dbReference type="InterPro" id="IPR000835">
    <property type="entry name" value="HTH_MarR-typ"/>
</dbReference>
<accession>A0A1Y0VMM6</accession>
<comment type="similarity">
    <text evidence="5">Belongs to the SarZ family.</text>
</comment>
<dbReference type="GO" id="GO:0003700">
    <property type="term" value="F:DNA-binding transcription factor activity"/>
    <property type="evidence" value="ECO:0007669"/>
    <property type="project" value="InterPro"/>
</dbReference>
<organism evidence="9 10">
    <name type="scientific">Pediococcus pentosaceus</name>
    <dbReference type="NCBI Taxonomy" id="1255"/>
    <lineage>
        <taxon>Bacteria</taxon>
        <taxon>Bacillati</taxon>
        <taxon>Bacillota</taxon>
        <taxon>Bacilli</taxon>
        <taxon>Lactobacillales</taxon>
        <taxon>Lactobacillaceae</taxon>
        <taxon>Pediococcus</taxon>
    </lineage>
</organism>
<dbReference type="SMART" id="SM00347">
    <property type="entry name" value="HTH_MARR"/>
    <property type="match status" value="1"/>
</dbReference>
<evidence type="ECO:0000313" key="9">
    <source>
        <dbReference type="EMBL" id="ARW18724.1"/>
    </source>
</evidence>
<dbReference type="PROSITE" id="PS50995">
    <property type="entry name" value="HTH_MARR_2"/>
    <property type="match status" value="1"/>
</dbReference>
<evidence type="ECO:0000259" key="8">
    <source>
        <dbReference type="PROSITE" id="PS50995"/>
    </source>
</evidence>